<evidence type="ECO:0000313" key="2">
    <source>
        <dbReference type="Proteomes" id="UP001208649"/>
    </source>
</evidence>
<reference evidence="2" key="1">
    <citation type="submission" date="2023-07" db="EMBL/GenBank/DDBJ databases">
        <title>Chryseobacterium sp. strain PBS4-4 Genome sequencing and assembly.</title>
        <authorList>
            <person name="Jung Y."/>
        </authorList>
    </citation>
    <scope>NUCLEOTIDE SEQUENCE [LARGE SCALE GENOMIC DNA]</scope>
    <source>
        <strain evidence="2">PBS4-4</strain>
    </source>
</reference>
<proteinExistence type="predicted"/>
<dbReference type="InterPro" id="IPR036779">
    <property type="entry name" value="LysM_dom_sf"/>
</dbReference>
<dbReference type="RefSeq" id="WP_263000826.1">
    <property type="nucleotide sequence ID" value="NZ_JAOTEM010000001.1"/>
</dbReference>
<sequence length="96" mass="10279">MTITVLPNQSLLDIAIQHTGSVYNAFAIAVANGLPVTETLTTGQSLAIPILDTNMDVYSKYKKNKIEPATSLTNLELLPERGGIGKMKIGSTFKAD</sequence>
<keyword evidence="2" id="KW-1185">Reference proteome</keyword>
<dbReference type="Gene3D" id="3.10.350.10">
    <property type="entry name" value="LysM domain"/>
    <property type="match status" value="1"/>
</dbReference>
<dbReference type="Proteomes" id="UP001208649">
    <property type="component" value="Unassembled WGS sequence"/>
</dbReference>
<gene>
    <name evidence="1" type="ORF">NZ698_00560</name>
</gene>
<dbReference type="EMBL" id="JAOTEM010000001">
    <property type="protein sequence ID" value="MCU7615672.1"/>
    <property type="molecule type" value="Genomic_DNA"/>
</dbReference>
<organism evidence="1 2">
    <name type="scientific">Chryseobacterium edaphi</name>
    <dbReference type="NCBI Taxonomy" id="2976532"/>
    <lineage>
        <taxon>Bacteria</taxon>
        <taxon>Pseudomonadati</taxon>
        <taxon>Bacteroidota</taxon>
        <taxon>Flavobacteriia</taxon>
        <taxon>Flavobacteriales</taxon>
        <taxon>Weeksellaceae</taxon>
        <taxon>Chryseobacterium group</taxon>
        <taxon>Chryseobacterium</taxon>
    </lineage>
</organism>
<evidence type="ECO:0000313" key="1">
    <source>
        <dbReference type="EMBL" id="MCU7615672.1"/>
    </source>
</evidence>
<accession>A0ABT2W0A1</accession>
<comment type="caution">
    <text evidence="1">The sequence shown here is derived from an EMBL/GenBank/DDBJ whole genome shotgun (WGS) entry which is preliminary data.</text>
</comment>
<protein>
    <recommendedName>
        <fullName evidence="3">LysM domain-containing protein</fullName>
    </recommendedName>
</protein>
<name>A0ABT2W0A1_9FLAO</name>
<evidence type="ECO:0008006" key="3">
    <source>
        <dbReference type="Google" id="ProtNLM"/>
    </source>
</evidence>